<organism evidence="2 3">
    <name type="scientific">Steccherinum ochraceum</name>
    <dbReference type="NCBI Taxonomy" id="92696"/>
    <lineage>
        <taxon>Eukaryota</taxon>
        <taxon>Fungi</taxon>
        <taxon>Dikarya</taxon>
        <taxon>Basidiomycota</taxon>
        <taxon>Agaricomycotina</taxon>
        <taxon>Agaricomycetes</taxon>
        <taxon>Polyporales</taxon>
        <taxon>Steccherinaceae</taxon>
        <taxon>Steccherinum</taxon>
    </lineage>
</organism>
<dbReference type="PANTHER" id="PTHR34846:SF11">
    <property type="entry name" value="4-CARBOXYMUCONOLACTONE DECARBOXYLASE FAMILY PROTEIN (AFU_ORTHOLOGUE AFUA_6G11590)"/>
    <property type="match status" value="1"/>
</dbReference>
<gene>
    <name evidence="2" type="ORF">EIP91_003968</name>
</gene>
<evidence type="ECO:0000313" key="3">
    <source>
        <dbReference type="Proteomes" id="UP000292702"/>
    </source>
</evidence>
<feature type="domain" description="Carboxymuconolactone decarboxylase-like" evidence="1">
    <location>
        <begin position="73"/>
        <end position="130"/>
    </location>
</feature>
<dbReference type="InterPro" id="IPR003779">
    <property type="entry name" value="CMD-like"/>
</dbReference>
<sequence length="228" mass="24281">MSRSASTSQQLLKEGEGLNPARVPYKFPPPGTNEVADEVRGRRGARGLLALDGVVADGDLGGWCTGRLHSEPLAKAWNQIGFALRDYNTIPADIRELLILRVAVLNNAAFEWIAHEPPARAAHLTTAHLLAIRHTPPFSSPSPSLPPRLAAALLFADHSTKNVQVPQEVFDALRAHLQGEGGDGDGDGEADRRMVEAVATVAGYNMVSRVLVALDVDGKAGVEVPVPV</sequence>
<dbReference type="InterPro" id="IPR029032">
    <property type="entry name" value="AhpD-like"/>
</dbReference>
<reference evidence="2 3" key="1">
    <citation type="submission" date="2018-11" db="EMBL/GenBank/DDBJ databases">
        <title>Genome assembly of Steccherinum ochraceum LE-BIN_3174, the white-rot fungus of the Steccherinaceae family (The Residual Polyporoid clade, Polyporales, Basidiomycota).</title>
        <authorList>
            <person name="Fedorova T.V."/>
            <person name="Glazunova O.A."/>
            <person name="Landesman E.O."/>
            <person name="Moiseenko K.V."/>
            <person name="Psurtseva N.V."/>
            <person name="Savinova O.S."/>
            <person name="Shakhova N.V."/>
            <person name="Tyazhelova T.V."/>
            <person name="Vasina D.V."/>
        </authorList>
    </citation>
    <scope>NUCLEOTIDE SEQUENCE [LARGE SCALE GENOMIC DNA]</scope>
    <source>
        <strain evidence="2 3">LE-BIN_3174</strain>
    </source>
</reference>
<comment type="caution">
    <text evidence="2">The sequence shown here is derived from an EMBL/GenBank/DDBJ whole genome shotgun (WGS) entry which is preliminary data.</text>
</comment>
<dbReference type="EMBL" id="RWJN01000023">
    <property type="protein sequence ID" value="TCD70339.1"/>
    <property type="molecule type" value="Genomic_DNA"/>
</dbReference>
<protein>
    <recommendedName>
        <fullName evidence="1">Carboxymuconolactone decarboxylase-like domain-containing protein</fullName>
    </recommendedName>
</protein>
<dbReference type="PANTHER" id="PTHR34846">
    <property type="entry name" value="4-CARBOXYMUCONOLACTONE DECARBOXYLASE FAMILY PROTEIN (AFU_ORTHOLOGUE AFUA_6G11590)"/>
    <property type="match status" value="1"/>
</dbReference>
<dbReference type="Pfam" id="PF02627">
    <property type="entry name" value="CMD"/>
    <property type="match status" value="1"/>
</dbReference>
<dbReference type="AlphaFoldDB" id="A0A4R0RWQ4"/>
<dbReference type="SUPFAM" id="SSF69118">
    <property type="entry name" value="AhpD-like"/>
    <property type="match status" value="1"/>
</dbReference>
<evidence type="ECO:0000313" key="2">
    <source>
        <dbReference type="EMBL" id="TCD70339.1"/>
    </source>
</evidence>
<accession>A0A4R0RWQ4</accession>
<name>A0A4R0RWQ4_9APHY</name>
<keyword evidence="3" id="KW-1185">Reference proteome</keyword>
<proteinExistence type="predicted"/>
<dbReference type="Proteomes" id="UP000292702">
    <property type="component" value="Unassembled WGS sequence"/>
</dbReference>
<dbReference type="GO" id="GO:0051920">
    <property type="term" value="F:peroxiredoxin activity"/>
    <property type="evidence" value="ECO:0007669"/>
    <property type="project" value="InterPro"/>
</dbReference>
<dbReference type="Gene3D" id="1.20.1290.10">
    <property type="entry name" value="AhpD-like"/>
    <property type="match status" value="1"/>
</dbReference>
<dbReference type="OrthoDB" id="9998495at2759"/>
<evidence type="ECO:0000259" key="1">
    <source>
        <dbReference type="Pfam" id="PF02627"/>
    </source>
</evidence>
<dbReference type="STRING" id="92696.A0A4R0RWQ4"/>